<evidence type="ECO:0000259" key="15">
    <source>
        <dbReference type="PROSITE" id="PS50255"/>
    </source>
</evidence>
<dbReference type="PANTHER" id="PTHR19359">
    <property type="entry name" value="CYTOCHROME B5"/>
    <property type="match status" value="1"/>
</dbReference>
<keyword evidence="5 14" id="KW-0479">Metal-binding</keyword>
<dbReference type="EMBL" id="JAVRJZ010000005">
    <property type="protein sequence ID" value="KAK2722394.1"/>
    <property type="molecule type" value="Genomic_DNA"/>
</dbReference>
<evidence type="ECO:0000256" key="10">
    <source>
        <dbReference type="ARBA" id="ARBA00023136"/>
    </source>
</evidence>
<comment type="subcellular location">
    <subcellularLocation>
        <location evidence="1">Endoplasmic reticulum membrane</location>
        <topology evidence="1">Single-pass membrane protein</topology>
        <orientation evidence="1">Cytoplasmic side</orientation>
    </subcellularLocation>
    <subcellularLocation>
        <location evidence="11">Microsome membrane</location>
        <topology evidence="11">Single-pass membrane protein</topology>
        <orientation evidence="11">Cytoplasmic side</orientation>
    </subcellularLocation>
</comment>
<keyword evidence="2" id="KW-0813">Transport</keyword>
<feature type="transmembrane region" description="Helical" evidence="14">
    <location>
        <begin position="110"/>
        <end position="130"/>
    </location>
</feature>
<dbReference type="InterPro" id="IPR001199">
    <property type="entry name" value="Cyt_B5-like_heme/steroid-bd"/>
</dbReference>
<dbReference type="PRINTS" id="PR00363">
    <property type="entry name" value="CYTOCHROMEB5"/>
</dbReference>
<keyword evidence="10 14" id="KW-0472">Membrane</keyword>
<keyword evidence="14" id="KW-1133">Transmembrane helix</keyword>
<evidence type="ECO:0000313" key="16">
    <source>
        <dbReference type="EMBL" id="KAK2722394.1"/>
    </source>
</evidence>
<evidence type="ECO:0000256" key="11">
    <source>
        <dbReference type="ARBA" id="ARBA00037877"/>
    </source>
</evidence>
<evidence type="ECO:0000256" key="9">
    <source>
        <dbReference type="ARBA" id="ARBA00023004"/>
    </source>
</evidence>
<keyword evidence="9 14" id="KW-0408">Iron</keyword>
<dbReference type="FunFam" id="3.10.120.10:FF:000002">
    <property type="entry name" value="Cytochrome b5 type B"/>
    <property type="match status" value="1"/>
</dbReference>
<dbReference type="PROSITE" id="PS50255">
    <property type="entry name" value="CYTOCHROME_B5_2"/>
    <property type="match status" value="1"/>
</dbReference>
<keyword evidence="7" id="KW-0492">Microsome</keyword>
<keyword evidence="17" id="KW-1185">Reference proteome</keyword>
<comment type="similarity">
    <text evidence="12 14">Belongs to the cytochrome b5 family.</text>
</comment>
<dbReference type="PANTHER" id="PTHR19359:SF150">
    <property type="entry name" value="CYTOCHROME B5"/>
    <property type="match status" value="1"/>
</dbReference>
<keyword evidence="3 14" id="KW-0349">Heme</keyword>
<dbReference type="GO" id="GO:0020037">
    <property type="term" value="F:heme binding"/>
    <property type="evidence" value="ECO:0007669"/>
    <property type="project" value="UniProtKB-UniRule"/>
</dbReference>
<dbReference type="AlphaFoldDB" id="A0AA88I8P5"/>
<evidence type="ECO:0000256" key="1">
    <source>
        <dbReference type="ARBA" id="ARBA00004131"/>
    </source>
</evidence>
<evidence type="ECO:0000256" key="2">
    <source>
        <dbReference type="ARBA" id="ARBA00022448"/>
    </source>
</evidence>
<dbReference type="GO" id="GO:0046872">
    <property type="term" value="F:metal ion binding"/>
    <property type="evidence" value="ECO:0007669"/>
    <property type="project" value="UniProtKB-UniRule"/>
</dbReference>
<evidence type="ECO:0000256" key="8">
    <source>
        <dbReference type="ARBA" id="ARBA00022982"/>
    </source>
</evidence>
<proteinExistence type="inferred from homology"/>
<reference evidence="16" key="1">
    <citation type="submission" date="2023-07" db="EMBL/GenBank/DDBJ databases">
        <title>Chromosome-level genome assembly of Artemia franciscana.</title>
        <authorList>
            <person name="Jo E."/>
        </authorList>
    </citation>
    <scope>NUCLEOTIDE SEQUENCE</scope>
    <source>
        <tissue evidence="16">Whole body</tissue>
    </source>
</reference>
<name>A0AA88I8P5_ARTSF</name>
<sequence length="134" mass="15039">MVSEKVEKTFTRKEVEAHNCTKEGAWIIIHDGIYDVSKFLDEHPGGEEVLLEQAGKDGTAEFEDVGHSSDARDMMKDYKIGVLDEAERKTTAQKGPETWAAEKKENGTSWISWIVPVSLAFAASIVYRWYGSAR</sequence>
<dbReference type="Pfam" id="PF00173">
    <property type="entry name" value="Cyt-b5"/>
    <property type="match status" value="1"/>
</dbReference>
<dbReference type="PROSITE" id="PS00191">
    <property type="entry name" value="CYTOCHROME_B5_1"/>
    <property type="match status" value="1"/>
</dbReference>
<evidence type="ECO:0000256" key="12">
    <source>
        <dbReference type="ARBA" id="ARBA00038168"/>
    </source>
</evidence>
<protein>
    <recommendedName>
        <fullName evidence="13">Cytochrome b5</fullName>
    </recommendedName>
</protein>
<evidence type="ECO:0000256" key="13">
    <source>
        <dbReference type="ARBA" id="ARBA00039806"/>
    </source>
</evidence>
<evidence type="ECO:0000256" key="3">
    <source>
        <dbReference type="ARBA" id="ARBA00022617"/>
    </source>
</evidence>
<dbReference type="Proteomes" id="UP001187531">
    <property type="component" value="Unassembled WGS sequence"/>
</dbReference>
<dbReference type="InterPro" id="IPR036400">
    <property type="entry name" value="Cyt_B5-like_heme/steroid_sf"/>
</dbReference>
<evidence type="ECO:0000313" key="17">
    <source>
        <dbReference type="Proteomes" id="UP001187531"/>
    </source>
</evidence>
<dbReference type="SUPFAM" id="SSF55856">
    <property type="entry name" value="Cytochrome b5-like heme/steroid binding domain"/>
    <property type="match status" value="1"/>
</dbReference>
<dbReference type="Gene3D" id="3.10.120.10">
    <property type="entry name" value="Cytochrome b5-like heme/steroid binding domain"/>
    <property type="match status" value="1"/>
</dbReference>
<evidence type="ECO:0000256" key="6">
    <source>
        <dbReference type="ARBA" id="ARBA00022824"/>
    </source>
</evidence>
<evidence type="ECO:0000256" key="7">
    <source>
        <dbReference type="ARBA" id="ARBA00022848"/>
    </source>
</evidence>
<organism evidence="16 17">
    <name type="scientific">Artemia franciscana</name>
    <name type="common">Brine shrimp</name>
    <name type="synonym">Artemia sanfranciscana</name>
    <dbReference type="NCBI Taxonomy" id="6661"/>
    <lineage>
        <taxon>Eukaryota</taxon>
        <taxon>Metazoa</taxon>
        <taxon>Ecdysozoa</taxon>
        <taxon>Arthropoda</taxon>
        <taxon>Crustacea</taxon>
        <taxon>Branchiopoda</taxon>
        <taxon>Anostraca</taxon>
        <taxon>Artemiidae</taxon>
        <taxon>Artemia</taxon>
    </lineage>
</organism>
<dbReference type="SMART" id="SM01117">
    <property type="entry name" value="Cyt-b5"/>
    <property type="match status" value="1"/>
</dbReference>
<feature type="domain" description="Cytochrome b5 heme-binding" evidence="15">
    <location>
        <begin position="7"/>
        <end position="84"/>
    </location>
</feature>
<gene>
    <name evidence="16" type="ORF">QYM36_002809</name>
</gene>
<comment type="caution">
    <text evidence="16">The sequence shown here is derived from an EMBL/GenBank/DDBJ whole genome shotgun (WGS) entry which is preliminary data.</text>
</comment>
<keyword evidence="6" id="KW-0256">Endoplasmic reticulum</keyword>
<keyword evidence="4 14" id="KW-0812">Transmembrane</keyword>
<accession>A0AA88I8P5</accession>
<dbReference type="InterPro" id="IPR018506">
    <property type="entry name" value="Cyt_B5_heme-BS"/>
</dbReference>
<dbReference type="InterPro" id="IPR050668">
    <property type="entry name" value="Cytochrome_b5"/>
</dbReference>
<keyword evidence="8" id="KW-0249">Electron transport</keyword>
<evidence type="ECO:0000256" key="4">
    <source>
        <dbReference type="ARBA" id="ARBA00022692"/>
    </source>
</evidence>
<dbReference type="GO" id="GO:0005789">
    <property type="term" value="C:endoplasmic reticulum membrane"/>
    <property type="evidence" value="ECO:0007669"/>
    <property type="project" value="UniProtKB-SubCell"/>
</dbReference>
<evidence type="ECO:0000256" key="5">
    <source>
        <dbReference type="ARBA" id="ARBA00022723"/>
    </source>
</evidence>
<evidence type="ECO:0000256" key="14">
    <source>
        <dbReference type="RuleBase" id="RU362121"/>
    </source>
</evidence>